<evidence type="ECO:0000313" key="2">
    <source>
        <dbReference type="Proteomes" id="UP001209276"/>
    </source>
</evidence>
<dbReference type="Proteomes" id="UP001209276">
    <property type="component" value="Unassembled WGS sequence"/>
</dbReference>
<name>A0ABT4FRP2_PANTH</name>
<evidence type="ECO:0000313" key="1">
    <source>
        <dbReference type="EMBL" id="MCY9606709.1"/>
    </source>
</evidence>
<protein>
    <submittedName>
        <fullName evidence="1">Polysaccharide pyruvyl transferase family protein</fullName>
    </submittedName>
</protein>
<accession>A0ABT4FRP2</accession>
<sequence>MKEVVDHAVYCGVRGPWTFEYMRQMGAAMDRVRVSGDPAMLSSLPAFEAYVENQVASAARFLIDEKYMCIRYGVKTGRHASGCAIRLPLPTK</sequence>
<organism evidence="1 2">
    <name type="scientific">Paenibacillus thiaminolyticus</name>
    <name type="common">Bacillus thiaminolyticus</name>
    <dbReference type="NCBI Taxonomy" id="49283"/>
    <lineage>
        <taxon>Bacteria</taxon>
        <taxon>Bacillati</taxon>
        <taxon>Bacillota</taxon>
        <taxon>Bacilli</taxon>
        <taxon>Bacillales</taxon>
        <taxon>Paenibacillaceae</taxon>
        <taxon>Paenibacillus</taxon>
    </lineage>
</organism>
<keyword evidence="2" id="KW-1185">Reference proteome</keyword>
<comment type="caution">
    <text evidence="1">The sequence shown here is derived from an EMBL/GenBank/DDBJ whole genome shotgun (WGS) entry which is preliminary data.</text>
</comment>
<proteinExistence type="predicted"/>
<dbReference type="EMBL" id="JAMDMM010000014">
    <property type="protein sequence ID" value="MCY9606709.1"/>
    <property type="molecule type" value="Genomic_DNA"/>
</dbReference>
<dbReference type="GO" id="GO:0016740">
    <property type="term" value="F:transferase activity"/>
    <property type="evidence" value="ECO:0007669"/>
    <property type="project" value="UniProtKB-KW"/>
</dbReference>
<reference evidence="1 2" key="1">
    <citation type="submission" date="2022-05" db="EMBL/GenBank/DDBJ databases">
        <title>Genome Sequencing of Bee-Associated Microbes.</title>
        <authorList>
            <person name="Dunlap C."/>
        </authorList>
    </citation>
    <scope>NUCLEOTIDE SEQUENCE [LARGE SCALE GENOMIC DNA]</scope>
    <source>
        <strain evidence="1 2">NRRL B-14613</strain>
    </source>
</reference>
<dbReference type="RefSeq" id="WP_244194277.1">
    <property type="nucleotide sequence ID" value="NZ_CABMNB010000036.1"/>
</dbReference>
<keyword evidence="1" id="KW-0808">Transferase</keyword>
<gene>
    <name evidence="1" type="ORF">M5W83_05990</name>
</gene>
<dbReference type="GeneID" id="77000154"/>